<dbReference type="InterPro" id="IPR050275">
    <property type="entry name" value="PGM_Phosphatase"/>
</dbReference>
<dbReference type="CDD" id="cd07067">
    <property type="entry name" value="HP_PGM_like"/>
    <property type="match status" value="1"/>
</dbReference>
<dbReference type="AlphaFoldDB" id="A0A559KEW9"/>
<keyword evidence="2" id="KW-1185">Reference proteome</keyword>
<dbReference type="Proteomes" id="UP000317036">
    <property type="component" value="Unassembled WGS sequence"/>
</dbReference>
<dbReference type="PANTHER" id="PTHR48100:SF1">
    <property type="entry name" value="HISTIDINE PHOSPHATASE FAMILY PROTEIN-RELATED"/>
    <property type="match status" value="1"/>
</dbReference>
<dbReference type="GO" id="GO:0005737">
    <property type="term" value="C:cytoplasm"/>
    <property type="evidence" value="ECO:0007669"/>
    <property type="project" value="TreeGrafter"/>
</dbReference>
<dbReference type="Pfam" id="PF00300">
    <property type="entry name" value="His_Phos_1"/>
    <property type="match status" value="1"/>
</dbReference>
<reference evidence="1 2" key="1">
    <citation type="submission" date="2019-07" db="EMBL/GenBank/DDBJ databases">
        <authorList>
            <person name="Kim J."/>
        </authorList>
    </citation>
    <scope>NUCLEOTIDE SEQUENCE [LARGE SCALE GENOMIC DNA]</scope>
    <source>
        <strain evidence="1 2">JC52</strain>
    </source>
</reference>
<dbReference type="SUPFAM" id="SSF53254">
    <property type="entry name" value="Phosphoglycerate mutase-like"/>
    <property type="match status" value="1"/>
</dbReference>
<organism evidence="1 2">
    <name type="scientific">Paenibacillus cremeus</name>
    <dbReference type="NCBI Taxonomy" id="2163881"/>
    <lineage>
        <taxon>Bacteria</taxon>
        <taxon>Bacillati</taxon>
        <taxon>Bacillota</taxon>
        <taxon>Bacilli</taxon>
        <taxon>Bacillales</taxon>
        <taxon>Paenibacillaceae</taxon>
        <taxon>Paenibacillus</taxon>
    </lineage>
</organism>
<dbReference type="EMBL" id="VNJI01000007">
    <property type="protein sequence ID" value="TVY10672.1"/>
    <property type="molecule type" value="Genomic_DNA"/>
</dbReference>
<comment type="caution">
    <text evidence="1">The sequence shown here is derived from an EMBL/GenBank/DDBJ whole genome shotgun (WGS) entry which is preliminary data.</text>
</comment>
<evidence type="ECO:0000313" key="2">
    <source>
        <dbReference type="Proteomes" id="UP000317036"/>
    </source>
</evidence>
<dbReference type="PANTHER" id="PTHR48100">
    <property type="entry name" value="BROAD-SPECIFICITY PHOSPHATASE YOR283W-RELATED"/>
    <property type="match status" value="1"/>
</dbReference>
<dbReference type="OrthoDB" id="512570at2"/>
<accession>A0A559KEW9</accession>
<dbReference type="GO" id="GO:0016791">
    <property type="term" value="F:phosphatase activity"/>
    <property type="evidence" value="ECO:0007669"/>
    <property type="project" value="TreeGrafter"/>
</dbReference>
<dbReference type="SMART" id="SM00855">
    <property type="entry name" value="PGAM"/>
    <property type="match status" value="1"/>
</dbReference>
<dbReference type="InterPro" id="IPR013078">
    <property type="entry name" value="His_Pase_superF_clade-1"/>
</dbReference>
<proteinExistence type="predicted"/>
<dbReference type="InterPro" id="IPR029033">
    <property type="entry name" value="His_PPase_superfam"/>
</dbReference>
<dbReference type="Gene3D" id="3.40.50.1240">
    <property type="entry name" value="Phosphoglycerate mutase-like"/>
    <property type="match status" value="1"/>
</dbReference>
<gene>
    <name evidence="1" type="ORF">FPZ49_07100</name>
</gene>
<name>A0A559KEW9_9BACL</name>
<sequence>MNLRIKEAAALVVKTIYLVRHCKAEGQEPDALLTVEGRRQAEELAEFLKHTAAVEVVVSSPFVRAVETIRPFCEQRACKLQVDARLEERVLSTESMPDWMDRLKRTYDDLHLAFPGGESSYEAMRRGIEVLQELLARPESECLVVTHGALLTLLLKHYDPRVGFAEWKGLTNPNVFQLIFETEAGAPTIRRVWDAEASLWFAKHQ</sequence>
<protein>
    <submittedName>
        <fullName evidence="1">Histidine phosphatase family protein</fullName>
    </submittedName>
</protein>
<evidence type="ECO:0000313" key="1">
    <source>
        <dbReference type="EMBL" id="TVY10672.1"/>
    </source>
</evidence>